<organism evidence="1 2">
    <name type="scientific">Erythrobacter ramosus</name>
    <dbReference type="NCBI Taxonomy" id="35811"/>
    <lineage>
        <taxon>Bacteria</taxon>
        <taxon>Pseudomonadati</taxon>
        <taxon>Pseudomonadota</taxon>
        <taxon>Alphaproteobacteria</taxon>
        <taxon>Sphingomonadales</taxon>
        <taxon>Erythrobacteraceae</taxon>
        <taxon>Erythrobacter/Porphyrobacter group</taxon>
        <taxon>Erythrobacter</taxon>
    </lineage>
</organism>
<proteinExistence type="predicted"/>
<reference evidence="1 2" key="1">
    <citation type="submission" date="2020-08" db="EMBL/GenBank/DDBJ databases">
        <title>Genomic Encyclopedia of Type Strains, Phase IV (KMG-IV): sequencing the most valuable type-strain genomes for metagenomic binning, comparative biology and taxonomic classification.</title>
        <authorList>
            <person name="Goeker M."/>
        </authorList>
    </citation>
    <scope>NUCLEOTIDE SEQUENCE [LARGE SCALE GENOMIC DNA]</scope>
    <source>
        <strain evidence="1 2">DSM 8510</strain>
    </source>
</reference>
<dbReference type="EMBL" id="JACICE010000002">
    <property type="protein sequence ID" value="MBB3775406.1"/>
    <property type="molecule type" value="Genomic_DNA"/>
</dbReference>
<protein>
    <submittedName>
        <fullName evidence="1">Uncharacterized protein</fullName>
    </submittedName>
</protein>
<dbReference type="Proteomes" id="UP000548685">
    <property type="component" value="Unassembled WGS sequence"/>
</dbReference>
<sequence length="51" mass="5753">MKSLSRKKVEACMIRNIEKTSPTCKSAMLKIKAEREALARRQTRGQTATSN</sequence>
<accession>A0ABR6HY32</accession>
<evidence type="ECO:0000313" key="2">
    <source>
        <dbReference type="Proteomes" id="UP000548685"/>
    </source>
</evidence>
<keyword evidence="2" id="KW-1185">Reference proteome</keyword>
<name>A0ABR6HY32_9SPHN</name>
<comment type="caution">
    <text evidence="1">The sequence shown here is derived from an EMBL/GenBank/DDBJ whole genome shotgun (WGS) entry which is preliminary data.</text>
</comment>
<gene>
    <name evidence="1" type="ORF">FHS52_001375</name>
</gene>
<evidence type="ECO:0000313" key="1">
    <source>
        <dbReference type="EMBL" id="MBB3775406.1"/>
    </source>
</evidence>